<evidence type="ECO:0000256" key="5">
    <source>
        <dbReference type="ARBA" id="ARBA00022692"/>
    </source>
</evidence>
<dbReference type="SUPFAM" id="SSF52047">
    <property type="entry name" value="RNI-like"/>
    <property type="match status" value="2"/>
</dbReference>
<keyword evidence="9 11" id="KW-0472">Membrane</keyword>
<evidence type="ECO:0000256" key="8">
    <source>
        <dbReference type="ARBA" id="ARBA00022989"/>
    </source>
</evidence>
<evidence type="ECO:0000256" key="3">
    <source>
        <dbReference type="ARBA" id="ARBA00022475"/>
    </source>
</evidence>
<comment type="caution">
    <text evidence="14">The sequence shown here is derived from an EMBL/GenBank/DDBJ whole genome shotgun (WGS) entry which is preliminary data.</text>
</comment>
<comment type="similarity">
    <text evidence="2">Belongs to the RLP family.</text>
</comment>
<evidence type="ECO:0000256" key="12">
    <source>
        <dbReference type="SAM" id="SignalP"/>
    </source>
</evidence>
<dbReference type="Pfam" id="PF13855">
    <property type="entry name" value="LRR_8"/>
    <property type="match status" value="3"/>
</dbReference>
<dbReference type="PANTHER" id="PTHR48061">
    <property type="entry name" value="LEUCINE-RICH REPEAT RECEPTOR PROTEIN KINASE EMS1-LIKE-RELATED"/>
    <property type="match status" value="1"/>
</dbReference>
<dbReference type="Pfam" id="PF08263">
    <property type="entry name" value="LRRNT_2"/>
    <property type="match status" value="1"/>
</dbReference>
<dbReference type="InterPro" id="IPR046956">
    <property type="entry name" value="RLP23-like"/>
</dbReference>
<proteinExistence type="inferred from homology"/>
<dbReference type="InterPro" id="IPR032675">
    <property type="entry name" value="LRR_dom_sf"/>
</dbReference>
<accession>A0ABS8TJJ7</accession>
<evidence type="ECO:0000256" key="10">
    <source>
        <dbReference type="ARBA" id="ARBA00023180"/>
    </source>
</evidence>
<dbReference type="SUPFAM" id="SSF52058">
    <property type="entry name" value="L domain-like"/>
    <property type="match status" value="1"/>
</dbReference>
<gene>
    <name evidence="14" type="ORF">HAX54_012302</name>
</gene>
<evidence type="ECO:0000256" key="6">
    <source>
        <dbReference type="ARBA" id="ARBA00022729"/>
    </source>
</evidence>
<evidence type="ECO:0000256" key="9">
    <source>
        <dbReference type="ARBA" id="ARBA00023136"/>
    </source>
</evidence>
<evidence type="ECO:0000256" key="2">
    <source>
        <dbReference type="ARBA" id="ARBA00009592"/>
    </source>
</evidence>
<dbReference type="Pfam" id="PF00560">
    <property type="entry name" value="LRR_1"/>
    <property type="match status" value="3"/>
</dbReference>
<evidence type="ECO:0000313" key="14">
    <source>
        <dbReference type="EMBL" id="MCD7471687.1"/>
    </source>
</evidence>
<dbReference type="Gene3D" id="3.80.10.10">
    <property type="entry name" value="Ribonuclease Inhibitor"/>
    <property type="match status" value="4"/>
</dbReference>
<evidence type="ECO:0000256" key="7">
    <source>
        <dbReference type="ARBA" id="ARBA00022737"/>
    </source>
</evidence>
<evidence type="ECO:0000256" key="1">
    <source>
        <dbReference type="ARBA" id="ARBA00004251"/>
    </source>
</evidence>
<dbReference type="SMART" id="SM00369">
    <property type="entry name" value="LRR_TYP"/>
    <property type="match status" value="11"/>
</dbReference>
<feature type="signal peptide" evidence="12">
    <location>
        <begin position="1"/>
        <end position="21"/>
    </location>
</feature>
<protein>
    <recommendedName>
        <fullName evidence="13">Leucine-rich repeat-containing N-terminal plant-type domain-containing protein</fullName>
    </recommendedName>
</protein>
<dbReference type="InterPro" id="IPR013210">
    <property type="entry name" value="LRR_N_plant-typ"/>
</dbReference>
<evidence type="ECO:0000313" key="15">
    <source>
        <dbReference type="Proteomes" id="UP000823775"/>
    </source>
</evidence>
<keyword evidence="6 12" id="KW-0732">Signal</keyword>
<keyword evidence="7" id="KW-0677">Repeat</keyword>
<keyword evidence="15" id="KW-1185">Reference proteome</keyword>
<dbReference type="InterPro" id="IPR003591">
    <property type="entry name" value="Leu-rich_rpt_typical-subtyp"/>
</dbReference>
<dbReference type="EMBL" id="JACEIK010001711">
    <property type="protein sequence ID" value="MCD7471687.1"/>
    <property type="molecule type" value="Genomic_DNA"/>
</dbReference>
<dbReference type="Proteomes" id="UP000823775">
    <property type="component" value="Unassembled WGS sequence"/>
</dbReference>
<feature type="domain" description="Leucine-rich repeat-containing N-terminal plant-type" evidence="13">
    <location>
        <begin position="31"/>
        <end position="79"/>
    </location>
</feature>
<dbReference type="PRINTS" id="PR00019">
    <property type="entry name" value="LEURICHRPT"/>
</dbReference>
<sequence length="927" mass="102685">MKMDSLFLLHSCFLILSICHASSQSYHQCFPDEGLALLQFKHQFSTGSSYDSTCRAAYSKTSSWNESSSDCCTWNGVTCHDSTGHVIGLDLTCSQLRGTFHPNSSLFRLHHLRLLNLAFNNFSGSLIPAEIGWLKSLVQLNLSFSSFSGRVPSNIAYLVNLVSLDLSSSSLQLDDTAFTNILGNLTKLEVLSLSSVNISSEMPLNVSSSLRYVDLQGTGLLGEFPLSSFHFPNLQMLSLSSNQNLYLELTKFNWSSVGSSLLELDLSYTNTTGKLPDSLGNAKSLKYLRLSYCKLFGSIPENIGNLTQVMELDLSHNNLSGHLPWTISKLKRLTEFDLSFNSLQGKIPDAFAGQQQLSYLFLRNNLFSGQIPPSVFSLLSLTQLLLSHNQLQGAISPSISKLANLTVIDLSSNKLSGDVGIEMFSSMKGLGSLDLSYNNLSWSSRSEKLDRMIVPYFRELFLSSCRVNEFPVFLRKLDKLYALDLSNNRISGQIPYWMKDLSRNPLSYLYLSGNFLTGGIEHLQHFNQTRVLDLNSNLLQGPLPLSICNLSSLAILDFSGNKFNGGIPECVLMLKGLTVLDLGSNNFQGSIQTGSVQDSTLRVLSLGRNQLEGRVPTSLINFTRLEVLDLGNNKISDTFPTWLEKLPYLRVLILRHNRFHGPIGSSQSLLPFPSIRIFDLSHNGFTATLPAHYLRNFKAMMNSDARKMYHYYMGVASGGFGYNVSLMLTLKGQDMQFERIFTAFTSIDLSSNRFQGEVPQAIGDLTSLLLLNLSHNNLVGSIPDKLGSLNMLQSLDLSRNQFTGKIPEQLANLTFLAVLDLSQNRLVGRIPQGKQFNTFSNDSYDGNLDLCGFPLSKDCGESSAKHVPPPSMPEQKDGSEDFANLFTWRDVFMGCGCGLAFGFIMGLVMIPSSSFCMCSVKLQHAEI</sequence>
<dbReference type="PANTHER" id="PTHR48061:SF38">
    <property type="entry name" value="SERINE_THREONINE-PROTEIN KINASE BRI1"/>
    <property type="match status" value="1"/>
</dbReference>
<keyword evidence="10" id="KW-0325">Glycoprotein</keyword>
<comment type="subcellular location">
    <subcellularLocation>
        <location evidence="1">Cell membrane</location>
        <topology evidence="1">Single-pass type I membrane protein</topology>
    </subcellularLocation>
</comment>
<name>A0ABS8TJJ7_DATST</name>
<evidence type="ECO:0000256" key="4">
    <source>
        <dbReference type="ARBA" id="ARBA00022614"/>
    </source>
</evidence>
<evidence type="ECO:0000256" key="11">
    <source>
        <dbReference type="SAM" id="Phobius"/>
    </source>
</evidence>
<organism evidence="14 15">
    <name type="scientific">Datura stramonium</name>
    <name type="common">Jimsonweed</name>
    <name type="synonym">Common thornapple</name>
    <dbReference type="NCBI Taxonomy" id="4076"/>
    <lineage>
        <taxon>Eukaryota</taxon>
        <taxon>Viridiplantae</taxon>
        <taxon>Streptophyta</taxon>
        <taxon>Embryophyta</taxon>
        <taxon>Tracheophyta</taxon>
        <taxon>Spermatophyta</taxon>
        <taxon>Magnoliopsida</taxon>
        <taxon>eudicotyledons</taxon>
        <taxon>Gunneridae</taxon>
        <taxon>Pentapetalae</taxon>
        <taxon>asterids</taxon>
        <taxon>lamiids</taxon>
        <taxon>Solanales</taxon>
        <taxon>Solanaceae</taxon>
        <taxon>Solanoideae</taxon>
        <taxon>Datureae</taxon>
        <taxon>Datura</taxon>
    </lineage>
</organism>
<keyword evidence="8 11" id="KW-1133">Transmembrane helix</keyword>
<feature type="transmembrane region" description="Helical" evidence="11">
    <location>
        <begin position="709"/>
        <end position="730"/>
    </location>
</feature>
<feature type="transmembrane region" description="Helical" evidence="11">
    <location>
        <begin position="891"/>
        <end position="910"/>
    </location>
</feature>
<reference evidence="14 15" key="1">
    <citation type="journal article" date="2021" name="BMC Genomics">
        <title>Datura genome reveals duplications of psychoactive alkaloid biosynthetic genes and high mutation rate following tissue culture.</title>
        <authorList>
            <person name="Rajewski A."/>
            <person name="Carter-House D."/>
            <person name="Stajich J."/>
            <person name="Litt A."/>
        </authorList>
    </citation>
    <scope>NUCLEOTIDE SEQUENCE [LARGE SCALE GENOMIC DNA]</scope>
    <source>
        <strain evidence="14">AR-01</strain>
    </source>
</reference>
<feature type="chain" id="PRO_5045719347" description="Leucine-rich repeat-containing N-terminal plant-type domain-containing protein" evidence="12">
    <location>
        <begin position="22"/>
        <end position="927"/>
    </location>
</feature>
<evidence type="ECO:0000259" key="13">
    <source>
        <dbReference type="Pfam" id="PF08263"/>
    </source>
</evidence>
<keyword evidence="3" id="KW-1003">Cell membrane</keyword>
<keyword evidence="5 11" id="KW-0812">Transmembrane</keyword>
<dbReference type="InterPro" id="IPR001611">
    <property type="entry name" value="Leu-rich_rpt"/>
</dbReference>
<keyword evidence="4" id="KW-0433">Leucine-rich repeat</keyword>